<accession>A0A345DBG6</accession>
<dbReference type="GO" id="GO:0070929">
    <property type="term" value="P:trans-translation"/>
    <property type="evidence" value="ECO:0007669"/>
    <property type="project" value="UniProtKB-UniRule"/>
</dbReference>
<dbReference type="Pfam" id="PF01668">
    <property type="entry name" value="SmpB"/>
    <property type="match status" value="1"/>
</dbReference>
<dbReference type="GO" id="GO:0005829">
    <property type="term" value="C:cytosol"/>
    <property type="evidence" value="ECO:0007669"/>
    <property type="project" value="TreeGrafter"/>
</dbReference>
<dbReference type="OrthoDB" id="9805462at2"/>
<evidence type="ECO:0000256" key="2">
    <source>
        <dbReference type="ARBA" id="ARBA00022884"/>
    </source>
</evidence>
<dbReference type="AlphaFoldDB" id="A0A345DBG6"/>
<dbReference type="NCBIfam" id="TIGR00086">
    <property type="entry name" value="smpB"/>
    <property type="match status" value="1"/>
</dbReference>
<dbReference type="GO" id="GO:0070930">
    <property type="term" value="P:trans-translation-dependent protein tagging"/>
    <property type="evidence" value="ECO:0007669"/>
    <property type="project" value="TreeGrafter"/>
</dbReference>
<dbReference type="GO" id="GO:0003723">
    <property type="term" value="F:RNA binding"/>
    <property type="evidence" value="ECO:0007669"/>
    <property type="project" value="UniProtKB-UniRule"/>
</dbReference>
<dbReference type="PANTHER" id="PTHR30308">
    <property type="entry name" value="TMRNA-BINDING COMPONENT OF TRANS-TRANSLATION TAGGING COMPLEX"/>
    <property type="match status" value="1"/>
</dbReference>
<dbReference type="SUPFAM" id="SSF74982">
    <property type="entry name" value="Small protein B (SmpB)"/>
    <property type="match status" value="1"/>
</dbReference>
<comment type="function">
    <text evidence="3">Required for rescue of stalled ribosomes mediated by trans-translation. Binds to transfer-messenger RNA (tmRNA), required for stable association of tmRNA with ribosomes. tmRNA and SmpB together mimic tRNA shape, replacing the anticodon stem-loop with SmpB. tmRNA is encoded by the ssrA gene; the 2 termini fold to resemble tRNA(Ala) and it encodes a 'tag peptide', a short internal open reading frame. During trans-translation Ala-aminoacylated tmRNA acts like a tRNA, entering the A-site of stalled ribosomes, displacing the stalled mRNA. The ribosome then switches to translate the ORF on the tmRNA; the nascent peptide is terminated with the 'tag peptide' encoded by the tmRNA and targeted for degradation. The ribosome is freed to recommence translation, which seems to be the essential function of trans-translation.</text>
</comment>
<evidence type="ECO:0000313" key="5">
    <source>
        <dbReference type="Proteomes" id="UP000252182"/>
    </source>
</evidence>
<comment type="similarity">
    <text evidence="3">Belongs to the SmpB family.</text>
</comment>
<dbReference type="InterPro" id="IPR000037">
    <property type="entry name" value="SsrA-bd_prot"/>
</dbReference>
<dbReference type="PROSITE" id="PS01317">
    <property type="entry name" value="SSRP"/>
    <property type="match status" value="1"/>
</dbReference>
<reference evidence="5" key="1">
    <citation type="submission" date="2018-07" db="EMBL/GenBank/DDBJ databases">
        <authorList>
            <person name="Kim H."/>
        </authorList>
    </citation>
    <scope>NUCLEOTIDE SEQUENCE [LARGE SCALE GENOMIC DNA]</scope>
    <source>
        <strain evidence="5">F02</strain>
    </source>
</reference>
<sequence>MSIANNKKAFHDYFIEEKFEAGLVLEGWEVKAIRAGRVQLKDTYVIIRNGELFLLGGHISPLISASTHIHPDMTRTRKLLLKEDEIKRLITKVEQRGFTIVPLDLHFSRGRIKCEIALARGKAQHDKRQSEKEREWQREKQMVISKFNHGK</sequence>
<keyword evidence="5" id="KW-1185">Reference proteome</keyword>
<dbReference type="NCBIfam" id="NF003843">
    <property type="entry name" value="PRK05422.1"/>
    <property type="match status" value="1"/>
</dbReference>
<dbReference type="KEGG" id="hyf:DTO96_101435"/>
<dbReference type="InterPro" id="IPR023620">
    <property type="entry name" value="SmpB"/>
</dbReference>
<protein>
    <recommendedName>
        <fullName evidence="3">SsrA-binding protein</fullName>
    </recommendedName>
    <alternativeName>
        <fullName evidence="3">Small protein B</fullName>
    </alternativeName>
</protein>
<dbReference type="HAMAP" id="MF_00023">
    <property type="entry name" value="SmpB"/>
    <property type="match status" value="1"/>
</dbReference>
<keyword evidence="2 3" id="KW-0694">RNA-binding</keyword>
<name>A0A345DBG6_9BURK</name>
<keyword evidence="1 3" id="KW-0963">Cytoplasm</keyword>
<evidence type="ECO:0000256" key="3">
    <source>
        <dbReference type="HAMAP-Rule" id="MF_00023"/>
    </source>
</evidence>
<proteinExistence type="inferred from homology"/>
<comment type="subcellular location">
    <subcellularLocation>
        <location evidence="3">Cytoplasm</location>
    </subcellularLocation>
    <text evidence="3">The tmRNA-SmpB complex associates with stalled 70S ribosomes.</text>
</comment>
<evidence type="ECO:0000256" key="1">
    <source>
        <dbReference type="ARBA" id="ARBA00022490"/>
    </source>
</evidence>
<dbReference type="InterPro" id="IPR020081">
    <property type="entry name" value="SsrA-bd_prot_CS"/>
</dbReference>
<dbReference type="RefSeq" id="WP_114562870.1">
    <property type="nucleotide sequence ID" value="NZ_CP031124.1"/>
</dbReference>
<gene>
    <name evidence="3 4" type="primary">smpB</name>
    <name evidence="4" type="ORF">DTO96_101435</name>
</gene>
<evidence type="ECO:0000313" key="4">
    <source>
        <dbReference type="EMBL" id="AXF85704.1"/>
    </source>
</evidence>
<dbReference type="Gene3D" id="2.40.280.10">
    <property type="match status" value="1"/>
</dbReference>
<dbReference type="EMBL" id="CP031124">
    <property type="protein sequence ID" value="AXF85704.1"/>
    <property type="molecule type" value="Genomic_DNA"/>
</dbReference>
<organism evidence="4 5">
    <name type="scientific">Ephemeroptericola cinctiostellae</name>
    <dbReference type="NCBI Taxonomy" id="2268024"/>
    <lineage>
        <taxon>Bacteria</taxon>
        <taxon>Pseudomonadati</taxon>
        <taxon>Pseudomonadota</taxon>
        <taxon>Betaproteobacteria</taxon>
        <taxon>Burkholderiales</taxon>
        <taxon>Burkholderiaceae</taxon>
        <taxon>Ephemeroptericola</taxon>
    </lineage>
</organism>
<dbReference type="CDD" id="cd09294">
    <property type="entry name" value="SmpB"/>
    <property type="match status" value="1"/>
</dbReference>
<dbReference type="PANTHER" id="PTHR30308:SF2">
    <property type="entry name" value="SSRA-BINDING PROTEIN"/>
    <property type="match status" value="1"/>
</dbReference>
<dbReference type="Proteomes" id="UP000252182">
    <property type="component" value="Chromosome"/>
</dbReference>